<organism evidence="1 2">
    <name type="scientific">Rhizophagus irregularis (strain DAOM 197198w)</name>
    <name type="common">Glomus intraradices</name>
    <dbReference type="NCBI Taxonomy" id="1432141"/>
    <lineage>
        <taxon>Eukaryota</taxon>
        <taxon>Fungi</taxon>
        <taxon>Fungi incertae sedis</taxon>
        <taxon>Mucoromycota</taxon>
        <taxon>Glomeromycotina</taxon>
        <taxon>Glomeromycetes</taxon>
        <taxon>Glomerales</taxon>
        <taxon>Glomeraceae</taxon>
        <taxon>Rhizophagus</taxon>
    </lineage>
</organism>
<accession>A0A015MHG8</accession>
<evidence type="ECO:0000313" key="2">
    <source>
        <dbReference type="Proteomes" id="UP000022910"/>
    </source>
</evidence>
<comment type="caution">
    <text evidence="1">The sequence shown here is derived from an EMBL/GenBank/DDBJ whole genome shotgun (WGS) entry which is preliminary data.</text>
</comment>
<dbReference type="Proteomes" id="UP000022910">
    <property type="component" value="Unassembled WGS sequence"/>
</dbReference>
<evidence type="ECO:0000313" key="1">
    <source>
        <dbReference type="EMBL" id="EXX66298.1"/>
    </source>
</evidence>
<protein>
    <submittedName>
        <fullName evidence="1">Uncharacterized protein</fullName>
    </submittedName>
</protein>
<dbReference type="HOGENOM" id="CLU_2723528_0_0_1"/>
<proteinExistence type="predicted"/>
<keyword evidence="2" id="KW-1185">Reference proteome</keyword>
<sequence>MDCPKCVTIKRVDCTQIMTHFEVGSKLSPPNVIILNAGDPLSNDSAVDKCLRMYLTEIDEVLVIVKQIKKQK</sequence>
<dbReference type="AlphaFoldDB" id="A0A015MHG8"/>
<gene>
    <name evidence="1" type="ORF">RirG_125160</name>
</gene>
<name>A0A015MHG8_RHIIW</name>
<reference evidence="1 2" key="1">
    <citation type="submission" date="2014-02" db="EMBL/GenBank/DDBJ databases">
        <title>Single nucleus genome sequencing reveals high similarity among nuclei of an endomycorrhizal fungus.</title>
        <authorList>
            <person name="Lin K."/>
            <person name="Geurts R."/>
            <person name="Zhang Z."/>
            <person name="Limpens E."/>
            <person name="Saunders D.G."/>
            <person name="Mu D."/>
            <person name="Pang E."/>
            <person name="Cao H."/>
            <person name="Cha H."/>
            <person name="Lin T."/>
            <person name="Zhou Q."/>
            <person name="Shang Y."/>
            <person name="Li Y."/>
            <person name="Ivanov S."/>
            <person name="Sharma T."/>
            <person name="Velzen R.V."/>
            <person name="Ruijter N.D."/>
            <person name="Aanen D.K."/>
            <person name="Win J."/>
            <person name="Kamoun S."/>
            <person name="Bisseling T."/>
            <person name="Huang S."/>
        </authorList>
    </citation>
    <scope>NUCLEOTIDE SEQUENCE [LARGE SCALE GENOMIC DNA]</scope>
    <source>
        <strain evidence="2">DAOM197198w</strain>
    </source>
</reference>
<dbReference type="EMBL" id="JEMT01019174">
    <property type="protein sequence ID" value="EXX66298.1"/>
    <property type="molecule type" value="Genomic_DNA"/>
</dbReference>